<evidence type="ECO:0000313" key="2">
    <source>
        <dbReference type="EMBL" id="CNW75199.1"/>
    </source>
</evidence>
<sequence length="98" mass="10508">MDRLAGAAGQGVQRSRQVGGTERLCRGRTDQVALGADLVGPAVERTKTARPRAGHSQTKPGQHWDFVQGDLGAFAARARRDLITHPLLTTTVGDQRHA</sequence>
<feature type="region of interest" description="Disordered" evidence="1">
    <location>
        <begin position="1"/>
        <end position="21"/>
    </location>
</feature>
<feature type="compositionally biased region" description="Low complexity" evidence="1">
    <location>
        <begin position="10"/>
        <end position="20"/>
    </location>
</feature>
<dbReference type="AlphaFoldDB" id="A0A655FXR1"/>
<gene>
    <name evidence="2" type="ORF">ERS007661_04244</name>
</gene>
<feature type="region of interest" description="Disordered" evidence="1">
    <location>
        <begin position="42"/>
        <end position="65"/>
    </location>
</feature>
<name>A0A655FXR1_MYCTX</name>
<dbReference type="EMBL" id="CQQC01002359">
    <property type="protein sequence ID" value="CNW75199.1"/>
    <property type="molecule type" value="Genomic_DNA"/>
</dbReference>
<dbReference type="Proteomes" id="UP000039217">
    <property type="component" value="Unassembled WGS sequence"/>
</dbReference>
<evidence type="ECO:0000313" key="3">
    <source>
        <dbReference type="Proteomes" id="UP000039217"/>
    </source>
</evidence>
<accession>A0A655FXR1</accession>
<protein>
    <submittedName>
        <fullName evidence="2">Uncharacterized protein</fullName>
    </submittedName>
</protein>
<evidence type="ECO:0000256" key="1">
    <source>
        <dbReference type="SAM" id="MobiDB-lite"/>
    </source>
</evidence>
<reference evidence="2 3" key="1">
    <citation type="submission" date="2015-03" db="EMBL/GenBank/DDBJ databases">
        <authorList>
            <consortium name="Pathogen Informatics"/>
        </authorList>
    </citation>
    <scope>NUCLEOTIDE SEQUENCE [LARGE SCALE GENOMIC DNA]</scope>
    <source>
        <strain evidence="2 3">D00501624</strain>
    </source>
</reference>
<organism evidence="2 3">
    <name type="scientific">Mycobacterium tuberculosis</name>
    <dbReference type="NCBI Taxonomy" id="1773"/>
    <lineage>
        <taxon>Bacteria</taxon>
        <taxon>Bacillati</taxon>
        <taxon>Actinomycetota</taxon>
        <taxon>Actinomycetes</taxon>
        <taxon>Mycobacteriales</taxon>
        <taxon>Mycobacteriaceae</taxon>
        <taxon>Mycobacterium</taxon>
        <taxon>Mycobacterium tuberculosis complex</taxon>
    </lineage>
</organism>
<proteinExistence type="predicted"/>